<dbReference type="InterPro" id="IPR010349">
    <property type="entry name" value="Asparaginase_II"/>
</dbReference>
<dbReference type="OrthoDB" id="9780674at2"/>
<dbReference type="Proteomes" id="UP000292781">
    <property type="component" value="Unassembled WGS sequence"/>
</dbReference>
<comment type="caution">
    <text evidence="1">The sequence shown here is derived from an EMBL/GenBank/DDBJ whole genome shotgun (WGS) entry which is preliminary data.</text>
</comment>
<keyword evidence="2" id="KW-1185">Reference proteome</keyword>
<dbReference type="PANTHER" id="PTHR42110:SF1">
    <property type="entry name" value="L-ASPARAGINASE, PUTATIVE (AFU_ORTHOLOGUE AFUA_3G11890)-RELATED"/>
    <property type="match status" value="1"/>
</dbReference>
<dbReference type="PANTHER" id="PTHR42110">
    <property type="entry name" value="L-ASPARAGINASE, PUTATIVE (AFU_ORTHOLOGUE AFUA_3G11890)-RELATED"/>
    <property type="match status" value="1"/>
</dbReference>
<reference evidence="1 2" key="1">
    <citation type="submission" date="2019-02" db="EMBL/GenBank/DDBJ databases">
        <title>Siculibacillus lacustris gen. nov., sp. nov., a new rosette-forming bacterium isolated from a freshwater crater lake (Lake St. Ana, Romania).</title>
        <authorList>
            <person name="Felfoldi T."/>
            <person name="Marton Z."/>
            <person name="Szabo A."/>
            <person name="Mentes A."/>
            <person name="Boka K."/>
            <person name="Marialigeti K."/>
            <person name="Mathe I."/>
            <person name="Koncz M."/>
            <person name="Schumann P."/>
            <person name="Toth E."/>
        </authorList>
    </citation>
    <scope>NUCLEOTIDE SEQUENCE [LARGE SCALE GENOMIC DNA]</scope>
    <source>
        <strain evidence="1 2">SA-279</strain>
    </source>
</reference>
<dbReference type="EMBL" id="SJFN01000002">
    <property type="protein sequence ID" value="TBW41029.1"/>
    <property type="molecule type" value="Genomic_DNA"/>
</dbReference>
<evidence type="ECO:0000313" key="1">
    <source>
        <dbReference type="EMBL" id="TBW41029.1"/>
    </source>
</evidence>
<gene>
    <name evidence="1" type="ORF">EYW49_02425</name>
</gene>
<name>A0A4Q9VZC0_9HYPH</name>
<sequence>MRPPGSPPASQPHGERHNVAHRIALRLDAPQRSLSSARNSNRGVAPVPADPVLVEVRRGDHVESRHRGAAVVTDAAGRLVFAVGDVARLVFPRSAIKLIQALPLVESGAADALGLSTADLALAGASHNGEPRHVAGAAAMLARVGRDETCLVCGAQWPQREDDRGRLHIEGRTPTRLHNNCSGKHAGFVCFAVHAGIDPAGYGAVDHPVQRTIAAAIEDVVGVSLADTPRGRDGCSIPTWALPLDGLARGFARLGSGTGLAPTRARAARRLIDAAIAEPFMVAGTGRFCTEMLTAAAGRVYVKTGAEGVFCAALPDLGLGLAVKIADGATRAAEVVTATLLAALLGRRDDPAFDRFLRPPIVDWNGATVGGVAAIDGLAADFAP</sequence>
<dbReference type="Pfam" id="PF06089">
    <property type="entry name" value="Asparaginase_II"/>
    <property type="match status" value="1"/>
</dbReference>
<dbReference type="AlphaFoldDB" id="A0A4Q9VZC0"/>
<proteinExistence type="predicted"/>
<evidence type="ECO:0000313" key="2">
    <source>
        <dbReference type="Proteomes" id="UP000292781"/>
    </source>
</evidence>
<protein>
    <submittedName>
        <fullName evidence="1">Asparaginase</fullName>
    </submittedName>
</protein>
<accession>A0A4Q9VZC0</accession>
<organism evidence="1 2">
    <name type="scientific">Siculibacillus lacustris</name>
    <dbReference type="NCBI Taxonomy" id="1549641"/>
    <lineage>
        <taxon>Bacteria</taxon>
        <taxon>Pseudomonadati</taxon>
        <taxon>Pseudomonadota</taxon>
        <taxon>Alphaproteobacteria</taxon>
        <taxon>Hyphomicrobiales</taxon>
        <taxon>Ancalomicrobiaceae</taxon>
        <taxon>Siculibacillus</taxon>
    </lineage>
</organism>